<dbReference type="EMBL" id="GBXM01071735">
    <property type="protein sequence ID" value="JAH36842.1"/>
    <property type="molecule type" value="Transcribed_RNA"/>
</dbReference>
<accession>A0A0E9S6M6</accession>
<dbReference type="AlphaFoldDB" id="A0A0E9S6M6"/>
<protein>
    <submittedName>
        <fullName evidence="1">Uncharacterized protein</fullName>
    </submittedName>
</protein>
<sequence>MSKCVHTVLLPFESESYFF</sequence>
<name>A0A0E9S6M6_ANGAN</name>
<evidence type="ECO:0000313" key="1">
    <source>
        <dbReference type="EMBL" id="JAH36842.1"/>
    </source>
</evidence>
<organism evidence="1">
    <name type="scientific">Anguilla anguilla</name>
    <name type="common">European freshwater eel</name>
    <name type="synonym">Muraena anguilla</name>
    <dbReference type="NCBI Taxonomy" id="7936"/>
    <lineage>
        <taxon>Eukaryota</taxon>
        <taxon>Metazoa</taxon>
        <taxon>Chordata</taxon>
        <taxon>Craniata</taxon>
        <taxon>Vertebrata</taxon>
        <taxon>Euteleostomi</taxon>
        <taxon>Actinopterygii</taxon>
        <taxon>Neopterygii</taxon>
        <taxon>Teleostei</taxon>
        <taxon>Anguilliformes</taxon>
        <taxon>Anguillidae</taxon>
        <taxon>Anguilla</taxon>
    </lineage>
</organism>
<proteinExistence type="predicted"/>
<reference evidence="1" key="2">
    <citation type="journal article" date="2015" name="Fish Shellfish Immunol.">
        <title>Early steps in the European eel (Anguilla anguilla)-Vibrio vulnificus interaction in the gills: Role of the RtxA13 toxin.</title>
        <authorList>
            <person name="Callol A."/>
            <person name="Pajuelo D."/>
            <person name="Ebbesson L."/>
            <person name="Teles M."/>
            <person name="MacKenzie S."/>
            <person name="Amaro C."/>
        </authorList>
    </citation>
    <scope>NUCLEOTIDE SEQUENCE</scope>
</reference>
<reference evidence="1" key="1">
    <citation type="submission" date="2014-11" db="EMBL/GenBank/DDBJ databases">
        <authorList>
            <person name="Amaro Gonzalez C."/>
        </authorList>
    </citation>
    <scope>NUCLEOTIDE SEQUENCE</scope>
</reference>